<evidence type="ECO:0000256" key="4">
    <source>
        <dbReference type="ARBA" id="ARBA00022692"/>
    </source>
</evidence>
<evidence type="ECO:0000313" key="10">
    <source>
        <dbReference type="EMBL" id="PRY69049.1"/>
    </source>
</evidence>
<keyword evidence="4 8" id="KW-0812">Transmembrane</keyword>
<feature type="transmembrane region" description="Helical" evidence="8">
    <location>
        <begin position="327"/>
        <end position="346"/>
    </location>
</feature>
<keyword evidence="11" id="KW-1185">Reference proteome</keyword>
<evidence type="ECO:0000256" key="3">
    <source>
        <dbReference type="ARBA" id="ARBA00022449"/>
    </source>
</evidence>
<feature type="transmembrane region" description="Helical" evidence="8">
    <location>
        <begin position="69"/>
        <end position="89"/>
    </location>
</feature>
<sequence length="437" mass="46070">MIHPMLHFDGAGAIFAGIGLATLAAALLPRVLGKLPVSMPMVFLAAGMIVFSVIPDLPDPIPNTHPEIALHLTEVCVLISLMGAGLALNRPLGRHRWSSTWRLLAITMPLCILAMGFLGWWVLGLGVASAVLLAAALAPTDPVLATEVQVSEPVTDSEGEDDEARFALTSEAGLNDGLAFPFTYAAIAISISGVAPSGWLGEWLLVDVAWRLTIGVALGLAVGWLLGRLFFSRVADRLQLTEKAEGFVAIAATFLAYGVTELAEGYGFIAVFVCACAIRGSERAHGYHGVLHKFVEQIERLLTVAVVILLGGAVARGLLADIGWPEIAVALAFLLIIRPLAGWIGLTPGKTGPKERAVIAFFGVRGVGSLFYIAYALQEGDFPGGDRLWSIVGLVVVGSIVIHGIAATPAMTFLDRRRRRAAKALGDGEHGVASTPV</sequence>
<organism evidence="10 11">
    <name type="scientific">Glaciihabitans tibetensis</name>
    <dbReference type="NCBI Taxonomy" id="1266600"/>
    <lineage>
        <taxon>Bacteria</taxon>
        <taxon>Bacillati</taxon>
        <taxon>Actinomycetota</taxon>
        <taxon>Actinomycetes</taxon>
        <taxon>Micrococcales</taxon>
        <taxon>Microbacteriaceae</taxon>
        <taxon>Glaciihabitans</taxon>
    </lineage>
</organism>
<name>A0A2T0VFR6_9MICO</name>
<evidence type="ECO:0000256" key="5">
    <source>
        <dbReference type="ARBA" id="ARBA00022989"/>
    </source>
</evidence>
<dbReference type="GO" id="GO:0015297">
    <property type="term" value="F:antiporter activity"/>
    <property type="evidence" value="ECO:0007669"/>
    <property type="project" value="UniProtKB-KW"/>
</dbReference>
<dbReference type="EMBL" id="PVTL01000003">
    <property type="protein sequence ID" value="PRY69049.1"/>
    <property type="molecule type" value="Genomic_DNA"/>
</dbReference>
<proteinExistence type="predicted"/>
<keyword evidence="3" id="KW-0050">Antiport</keyword>
<protein>
    <submittedName>
        <fullName evidence="10">Sodium/proton antiporter (CPA1 family)</fullName>
    </submittedName>
</protein>
<evidence type="ECO:0000256" key="8">
    <source>
        <dbReference type="SAM" id="Phobius"/>
    </source>
</evidence>
<feature type="transmembrane region" description="Helical" evidence="8">
    <location>
        <begin position="178"/>
        <end position="201"/>
    </location>
</feature>
<feature type="transmembrane region" description="Helical" evidence="8">
    <location>
        <begin position="358"/>
        <end position="377"/>
    </location>
</feature>
<dbReference type="PANTHER" id="PTHR32507:SF8">
    <property type="entry name" value="CNH1P"/>
    <property type="match status" value="1"/>
</dbReference>
<dbReference type="InterPro" id="IPR006153">
    <property type="entry name" value="Cation/H_exchanger_TM"/>
</dbReference>
<evidence type="ECO:0000313" key="11">
    <source>
        <dbReference type="Proteomes" id="UP000237983"/>
    </source>
</evidence>
<evidence type="ECO:0000256" key="6">
    <source>
        <dbReference type="ARBA" id="ARBA00023065"/>
    </source>
</evidence>
<feature type="transmembrane region" description="Helical" evidence="8">
    <location>
        <begin position="35"/>
        <end position="54"/>
    </location>
</feature>
<evidence type="ECO:0000256" key="1">
    <source>
        <dbReference type="ARBA" id="ARBA00004651"/>
    </source>
</evidence>
<feature type="transmembrane region" description="Helical" evidence="8">
    <location>
        <begin position="208"/>
        <end position="227"/>
    </location>
</feature>
<evidence type="ECO:0000256" key="7">
    <source>
        <dbReference type="ARBA" id="ARBA00023136"/>
    </source>
</evidence>
<comment type="subcellular location">
    <subcellularLocation>
        <location evidence="1">Cell membrane</location>
        <topology evidence="1">Multi-pass membrane protein</topology>
    </subcellularLocation>
</comment>
<comment type="caution">
    <text evidence="10">The sequence shown here is derived from an EMBL/GenBank/DDBJ whole genome shotgun (WGS) entry which is preliminary data.</text>
</comment>
<feature type="transmembrane region" description="Helical" evidence="8">
    <location>
        <begin position="298"/>
        <end position="315"/>
    </location>
</feature>
<keyword evidence="6" id="KW-0406">Ion transport</keyword>
<accession>A0A2T0VFR6</accession>
<keyword evidence="5 8" id="KW-1133">Transmembrane helix</keyword>
<feature type="transmembrane region" description="Helical" evidence="8">
    <location>
        <begin position="101"/>
        <end position="123"/>
    </location>
</feature>
<gene>
    <name evidence="10" type="ORF">B0I08_103255</name>
</gene>
<keyword evidence="7 8" id="KW-0472">Membrane</keyword>
<feature type="transmembrane region" description="Helical" evidence="8">
    <location>
        <begin position="389"/>
        <end position="414"/>
    </location>
</feature>
<evidence type="ECO:0000256" key="2">
    <source>
        <dbReference type="ARBA" id="ARBA00022448"/>
    </source>
</evidence>
<feature type="transmembrane region" description="Helical" evidence="8">
    <location>
        <begin position="6"/>
        <end position="28"/>
    </location>
</feature>
<dbReference type="GO" id="GO:1902600">
    <property type="term" value="P:proton transmembrane transport"/>
    <property type="evidence" value="ECO:0007669"/>
    <property type="project" value="InterPro"/>
</dbReference>
<dbReference type="Proteomes" id="UP000237983">
    <property type="component" value="Unassembled WGS sequence"/>
</dbReference>
<dbReference type="PANTHER" id="PTHR32507">
    <property type="entry name" value="NA(+)/H(+) ANTIPORTER 1"/>
    <property type="match status" value="1"/>
</dbReference>
<reference evidence="10 11" key="1">
    <citation type="submission" date="2018-03" db="EMBL/GenBank/DDBJ databases">
        <title>Genomic Encyclopedia of Type Strains, Phase III (KMG-III): the genomes of soil and plant-associated and newly described type strains.</title>
        <authorList>
            <person name="Whitman W."/>
        </authorList>
    </citation>
    <scope>NUCLEOTIDE SEQUENCE [LARGE SCALE GENOMIC DNA]</scope>
    <source>
        <strain evidence="10 11">CGMCC 1.12484</strain>
    </source>
</reference>
<dbReference type="GO" id="GO:0005886">
    <property type="term" value="C:plasma membrane"/>
    <property type="evidence" value="ECO:0007669"/>
    <property type="project" value="UniProtKB-SubCell"/>
</dbReference>
<evidence type="ECO:0000259" key="9">
    <source>
        <dbReference type="Pfam" id="PF00999"/>
    </source>
</evidence>
<keyword evidence="2" id="KW-0813">Transport</keyword>
<feature type="domain" description="Cation/H+ exchanger transmembrane" evidence="9">
    <location>
        <begin position="24"/>
        <end position="411"/>
    </location>
</feature>
<dbReference type="AlphaFoldDB" id="A0A2T0VFR6"/>
<dbReference type="Pfam" id="PF00999">
    <property type="entry name" value="Na_H_Exchanger"/>
    <property type="match status" value="1"/>
</dbReference>
<feature type="transmembrane region" description="Helical" evidence="8">
    <location>
        <begin position="247"/>
        <end position="278"/>
    </location>
</feature>